<dbReference type="InterPro" id="IPR000073">
    <property type="entry name" value="AB_hydrolase_1"/>
</dbReference>
<comment type="caution">
    <text evidence="2">The sequence shown here is derived from an EMBL/GenBank/DDBJ whole genome shotgun (WGS) entry which is preliminary data.</text>
</comment>
<feature type="domain" description="AB hydrolase-1" evidence="1">
    <location>
        <begin position="75"/>
        <end position="300"/>
    </location>
</feature>
<dbReference type="Proteomes" id="UP000309133">
    <property type="component" value="Unassembled WGS sequence"/>
</dbReference>
<evidence type="ECO:0000313" key="2">
    <source>
        <dbReference type="EMBL" id="THG32858.1"/>
    </source>
</evidence>
<name>A0A4S4FRC9_9MICO</name>
<evidence type="ECO:0000313" key="3">
    <source>
        <dbReference type="Proteomes" id="UP000309133"/>
    </source>
</evidence>
<dbReference type="Pfam" id="PF12697">
    <property type="entry name" value="Abhydrolase_6"/>
    <property type="match status" value="1"/>
</dbReference>
<dbReference type="PANTHER" id="PTHR37017">
    <property type="entry name" value="AB HYDROLASE-1 DOMAIN-CONTAINING PROTEIN-RELATED"/>
    <property type="match status" value="1"/>
</dbReference>
<protein>
    <submittedName>
        <fullName evidence="2">Alpha/beta hydrolase</fullName>
    </submittedName>
</protein>
<organism evidence="2 3">
    <name type="scientific">Naasia lichenicola</name>
    <dbReference type="NCBI Taxonomy" id="2565933"/>
    <lineage>
        <taxon>Bacteria</taxon>
        <taxon>Bacillati</taxon>
        <taxon>Actinomycetota</taxon>
        <taxon>Actinomycetes</taxon>
        <taxon>Micrococcales</taxon>
        <taxon>Microbacteriaceae</taxon>
        <taxon>Naasia</taxon>
    </lineage>
</organism>
<keyword evidence="3" id="KW-1185">Reference proteome</keyword>
<dbReference type="InterPro" id="IPR029058">
    <property type="entry name" value="AB_hydrolase_fold"/>
</dbReference>
<dbReference type="EMBL" id="SSSM01000001">
    <property type="protein sequence ID" value="THG32858.1"/>
    <property type="molecule type" value="Genomic_DNA"/>
</dbReference>
<dbReference type="SUPFAM" id="SSF53474">
    <property type="entry name" value="alpha/beta-Hydrolases"/>
    <property type="match status" value="1"/>
</dbReference>
<dbReference type="Gene3D" id="3.40.50.1820">
    <property type="entry name" value="alpha/beta hydrolase"/>
    <property type="match status" value="1"/>
</dbReference>
<sequence length="312" mass="32597">MAMHLRHETWAGTESILNRMNNLRSHPRRLRAITLAAGAFAAFALLVAGQSQIASATPSPATHPQSGSGAAKPSIVLVHGAWADGSSFTPVTLALQAAGYKVLVAPNPLRSLENDTKVLADFLAQKTSGPVVLVGHSYGGMVMTGAASGNANVKALVYIDAYAPDAGESAQSLTNAQPGSLLNVPATDVFDFVLPAPDAPQALYDSYIKLDKFKAIFAASLPTVETNLLAASQSPAALASIGSPFVGTPAWKTVPSWFVIGTADQLLPKAEQEIMAKRSNGQITRIDAPHLSMLAKPLQVTKVILDAARSVK</sequence>
<proteinExistence type="predicted"/>
<dbReference type="AlphaFoldDB" id="A0A4S4FRC9"/>
<gene>
    <name evidence="2" type="ORF">E6C64_00305</name>
</gene>
<reference evidence="2 3" key="1">
    <citation type="submission" date="2019-04" db="EMBL/GenBank/DDBJ databases">
        <authorList>
            <person name="Jiang L."/>
        </authorList>
    </citation>
    <scope>NUCLEOTIDE SEQUENCE [LARGE SCALE GENOMIC DNA]</scope>
    <source>
        <strain evidence="2 3">YIM 131853</strain>
    </source>
</reference>
<evidence type="ECO:0000259" key="1">
    <source>
        <dbReference type="Pfam" id="PF12697"/>
    </source>
</evidence>
<dbReference type="InterPro" id="IPR052897">
    <property type="entry name" value="Sec-Metab_Biosynth_Hydrolase"/>
</dbReference>
<dbReference type="GO" id="GO:0016787">
    <property type="term" value="F:hydrolase activity"/>
    <property type="evidence" value="ECO:0007669"/>
    <property type="project" value="UniProtKB-KW"/>
</dbReference>
<keyword evidence="2" id="KW-0378">Hydrolase</keyword>
<accession>A0A4S4FRC9</accession>
<dbReference type="PANTHER" id="PTHR37017:SF11">
    <property type="entry name" value="ESTERASE_LIPASE_THIOESTERASE DOMAIN-CONTAINING PROTEIN"/>
    <property type="match status" value="1"/>
</dbReference>